<comment type="subcellular location">
    <subcellularLocation>
        <location evidence="1">Membrane</location>
    </subcellularLocation>
</comment>
<organism evidence="8 9">
    <name type="scientific">Priapulus caudatus</name>
    <name type="common">Priapulid worm</name>
    <dbReference type="NCBI Taxonomy" id="37621"/>
    <lineage>
        <taxon>Eukaryota</taxon>
        <taxon>Metazoa</taxon>
        <taxon>Ecdysozoa</taxon>
        <taxon>Scalidophora</taxon>
        <taxon>Priapulida</taxon>
        <taxon>Priapulimorpha</taxon>
        <taxon>Priapulimorphida</taxon>
        <taxon>Priapulidae</taxon>
        <taxon>Priapulus</taxon>
    </lineage>
</organism>
<dbReference type="RefSeq" id="XP_014676598.1">
    <property type="nucleotide sequence ID" value="XM_014821112.1"/>
</dbReference>
<protein>
    <submittedName>
        <fullName evidence="9">Proline-rich transmembrane protein 1-like</fullName>
    </submittedName>
</protein>
<evidence type="ECO:0000256" key="3">
    <source>
        <dbReference type="ARBA" id="ARBA00022692"/>
    </source>
</evidence>
<name>A0ABM1EWM7_PRICU</name>
<evidence type="ECO:0000256" key="4">
    <source>
        <dbReference type="ARBA" id="ARBA00022989"/>
    </source>
</evidence>
<feature type="compositionally biased region" description="Low complexity" evidence="6">
    <location>
        <begin position="18"/>
        <end position="34"/>
    </location>
</feature>
<proteinExistence type="inferred from homology"/>
<keyword evidence="8" id="KW-1185">Reference proteome</keyword>
<reference evidence="9" key="1">
    <citation type="submission" date="2025-08" db="UniProtKB">
        <authorList>
            <consortium name="RefSeq"/>
        </authorList>
    </citation>
    <scope>IDENTIFICATION</scope>
</reference>
<accession>A0ABM1EWM7</accession>
<dbReference type="PANTHER" id="PTHR14948:SF44">
    <property type="entry name" value="PROLINE-RICH TRANSMEMBRANE PROTEIN 1-LIKE"/>
    <property type="match status" value="1"/>
</dbReference>
<dbReference type="Pfam" id="PF04505">
    <property type="entry name" value="CD225"/>
    <property type="match status" value="1"/>
</dbReference>
<dbReference type="Proteomes" id="UP000695022">
    <property type="component" value="Unplaced"/>
</dbReference>
<evidence type="ECO:0000256" key="5">
    <source>
        <dbReference type="ARBA" id="ARBA00023136"/>
    </source>
</evidence>
<feature type="transmembrane region" description="Helical" evidence="7">
    <location>
        <begin position="59"/>
        <end position="81"/>
    </location>
</feature>
<keyword evidence="4 7" id="KW-1133">Transmembrane helix</keyword>
<evidence type="ECO:0000256" key="2">
    <source>
        <dbReference type="ARBA" id="ARBA00006843"/>
    </source>
</evidence>
<dbReference type="InterPro" id="IPR051423">
    <property type="entry name" value="CD225/Dispanin"/>
</dbReference>
<dbReference type="InterPro" id="IPR007593">
    <property type="entry name" value="CD225/Dispanin_fam"/>
</dbReference>
<comment type="similarity">
    <text evidence="2">Belongs to the CD225/Dispanin family.</text>
</comment>
<dbReference type="PANTHER" id="PTHR14948">
    <property type="entry name" value="NG5"/>
    <property type="match status" value="1"/>
</dbReference>
<evidence type="ECO:0000313" key="9">
    <source>
        <dbReference type="RefSeq" id="XP_014676598.1"/>
    </source>
</evidence>
<evidence type="ECO:0000256" key="7">
    <source>
        <dbReference type="SAM" id="Phobius"/>
    </source>
</evidence>
<feature type="compositionally biased region" description="Pro residues" evidence="6">
    <location>
        <begin position="8"/>
        <end position="17"/>
    </location>
</feature>
<keyword evidence="5 7" id="KW-0472">Membrane</keyword>
<feature type="transmembrane region" description="Helical" evidence="7">
    <location>
        <begin position="109"/>
        <end position="132"/>
    </location>
</feature>
<dbReference type="SUPFAM" id="SSF81995">
    <property type="entry name" value="beta-sandwich domain of Sec23/24"/>
    <property type="match status" value="1"/>
</dbReference>
<evidence type="ECO:0000256" key="6">
    <source>
        <dbReference type="SAM" id="MobiDB-lite"/>
    </source>
</evidence>
<evidence type="ECO:0000313" key="8">
    <source>
        <dbReference type="Proteomes" id="UP000695022"/>
    </source>
</evidence>
<evidence type="ECO:0000256" key="1">
    <source>
        <dbReference type="ARBA" id="ARBA00004370"/>
    </source>
</evidence>
<keyword evidence="3 7" id="KW-0812">Transmembrane</keyword>
<dbReference type="GeneID" id="106816487"/>
<sequence>MPYSPQQPGMPYPPQQPGMPYSQQQPGMPYSQQPGVQYAPQQPGMQQIVIVQSSPPPTYMVWSILNCLCCCCPLGIAAICYSNKVSEKAANNDQVGALEASQTARKINIAATVIGIIGVIITIVILIIYFVVLGKAVSDILEEENIQFN</sequence>
<feature type="region of interest" description="Disordered" evidence="6">
    <location>
        <begin position="1"/>
        <end position="34"/>
    </location>
</feature>
<gene>
    <name evidence="9" type="primary">LOC106816487</name>
</gene>